<organism evidence="1 2">
    <name type="scientific">Bacillus infantis</name>
    <dbReference type="NCBI Taxonomy" id="324767"/>
    <lineage>
        <taxon>Bacteria</taxon>
        <taxon>Bacillati</taxon>
        <taxon>Bacillota</taxon>
        <taxon>Bacilli</taxon>
        <taxon>Bacillales</taxon>
        <taxon>Bacillaceae</taxon>
        <taxon>Bacillus</taxon>
    </lineage>
</organism>
<protein>
    <submittedName>
        <fullName evidence="1">Uncharacterized protein</fullName>
    </submittedName>
</protein>
<proteinExistence type="predicted"/>
<sequence length="108" mass="12170">MKSGELYIMKDSGGNYSLVRLAKEVYMGSKKMEDLITEDYFVDFQCLSPAEQKNQVHSLEADLFFNTGTHVSHEAACGECGQQIPAAEYEICIRCGRLYCQAHRCSCQ</sequence>
<name>A0A5D4RQW4_9BACI</name>
<reference evidence="1 2" key="1">
    <citation type="submission" date="2019-08" db="EMBL/GenBank/DDBJ databases">
        <title>Bacillus genomes from the desert of Cuatro Cienegas, Coahuila.</title>
        <authorList>
            <person name="Olmedo-Alvarez G."/>
        </authorList>
    </citation>
    <scope>NUCLEOTIDE SEQUENCE [LARGE SCALE GENOMIC DNA]</scope>
    <source>
        <strain evidence="1 2">CH446_14T</strain>
    </source>
</reference>
<dbReference type="Proteomes" id="UP000322139">
    <property type="component" value="Unassembled WGS sequence"/>
</dbReference>
<evidence type="ECO:0000313" key="2">
    <source>
        <dbReference type="Proteomes" id="UP000322139"/>
    </source>
</evidence>
<dbReference type="AlphaFoldDB" id="A0A5D4RQW4"/>
<gene>
    <name evidence="1" type="ORF">FZD51_01270</name>
</gene>
<comment type="caution">
    <text evidence="1">The sequence shown here is derived from an EMBL/GenBank/DDBJ whole genome shotgun (WGS) entry which is preliminary data.</text>
</comment>
<evidence type="ECO:0000313" key="1">
    <source>
        <dbReference type="EMBL" id="TYS52104.1"/>
    </source>
</evidence>
<accession>A0A5D4RQW4</accession>
<dbReference type="EMBL" id="VTER01000001">
    <property type="protein sequence ID" value="TYS52104.1"/>
    <property type="molecule type" value="Genomic_DNA"/>
</dbReference>
<dbReference type="RefSeq" id="WP_148973084.1">
    <property type="nucleotide sequence ID" value="NZ_VTER01000001.1"/>
</dbReference>